<evidence type="ECO:0000259" key="8">
    <source>
        <dbReference type="Pfam" id="PF12704"/>
    </source>
</evidence>
<dbReference type="InterPro" id="IPR025857">
    <property type="entry name" value="MacB_PCD"/>
</dbReference>
<evidence type="ECO:0000259" key="7">
    <source>
        <dbReference type="Pfam" id="PF02687"/>
    </source>
</evidence>
<dbReference type="InterPro" id="IPR003838">
    <property type="entry name" value="ABC3_permease_C"/>
</dbReference>
<evidence type="ECO:0000256" key="1">
    <source>
        <dbReference type="ARBA" id="ARBA00004651"/>
    </source>
</evidence>
<feature type="domain" description="MacB-like periplasmic core" evidence="8">
    <location>
        <begin position="18"/>
        <end position="226"/>
    </location>
</feature>
<keyword evidence="3 6" id="KW-0812">Transmembrane</keyword>
<evidence type="ECO:0000256" key="2">
    <source>
        <dbReference type="ARBA" id="ARBA00022475"/>
    </source>
</evidence>
<dbReference type="Proteomes" id="UP001220010">
    <property type="component" value="Unassembled WGS sequence"/>
</dbReference>
<feature type="domain" description="ABC3 transporter permease C-terminal" evidence="7">
    <location>
        <begin position="253"/>
        <end position="377"/>
    </location>
</feature>
<protein>
    <submittedName>
        <fullName evidence="9">ABC transporter permease</fullName>
    </submittedName>
</protein>
<feature type="transmembrane region" description="Helical" evidence="6">
    <location>
        <begin position="18"/>
        <end position="39"/>
    </location>
</feature>
<sequence length="383" mass="41306">MFELYTARKHLIARRRQTLLAVGAIALAVTITILFRSLINGFEGTINEIIFQFVPHVTVLPKDGESRIYLYNSLIDAIWTIPGVVAASPALSTTASLSSGGKVENVVLRGVVPDELNKISRIGLDYMVEGSLDSIEGGRRLALDREMAERLELKLGDTVRASFPDARSLSLVVTGIFDTGGFSTNYAYVSMKTARDFLGEGSVITEVQIKLDDIYMADEVAASLRERGYTAESWQSQSGIVENIQSRRLSNTMIMLLVIVISAFGIANVMNLLVLEKTREIGMMMAMGATSSSIRRIFLVEAGILGLAGGMAGCLIAYGIAAYINSLAIALSSGPGFSVYLIFVVDPRDLILFPLVTLLLSTAAGVYPAHQASKLDPVVALRG</sequence>
<feature type="transmembrane region" description="Helical" evidence="6">
    <location>
        <begin position="324"/>
        <end position="343"/>
    </location>
</feature>
<organism evidence="9 10">
    <name type="scientific">Candidatus Methanocrinis natronophilus</name>
    <dbReference type="NCBI Taxonomy" id="3033396"/>
    <lineage>
        <taxon>Archaea</taxon>
        <taxon>Methanobacteriati</taxon>
        <taxon>Methanobacteriota</taxon>
        <taxon>Stenosarchaea group</taxon>
        <taxon>Methanomicrobia</taxon>
        <taxon>Methanotrichales</taxon>
        <taxon>Methanotrichaceae</taxon>
        <taxon>Methanocrinis</taxon>
    </lineage>
</organism>
<keyword evidence="2" id="KW-1003">Cell membrane</keyword>
<dbReference type="Pfam" id="PF02687">
    <property type="entry name" value="FtsX"/>
    <property type="match status" value="1"/>
</dbReference>
<gene>
    <name evidence="9" type="ORF">P0O15_09840</name>
</gene>
<evidence type="ECO:0000256" key="5">
    <source>
        <dbReference type="ARBA" id="ARBA00023136"/>
    </source>
</evidence>
<evidence type="ECO:0000313" key="10">
    <source>
        <dbReference type="Proteomes" id="UP001220010"/>
    </source>
</evidence>
<keyword evidence="5 6" id="KW-0472">Membrane</keyword>
<evidence type="ECO:0000256" key="3">
    <source>
        <dbReference type="ARBA" id="ARBA00022692"/>
    </source>
</evidence>
<evidence type="ECO:0000256" key="4">
    <source>
        <dbReference type="ARBA" id="ARBA00022989"/>
    </source>
</evidence>
<comment type="subcellular location">
    <subcellularLocation>
        <location evidence="1">Cell membrane</location>
        <topology evidence="1">Multi-pass membrane protein</topology>
    </subcellularLocation>
</comment>
<feature type="transmembrane region" description="Helical" evidence="6">
    <location>
        <begin position="350"/>
        <end position="369"/>
    </location>
</feature>
<dbReference type="Pfam" id="PF12704">
    <property type="entry name" value="MacB_PCD"/>
    <property type="match status" value="1"/>
</dbReference>
<keyword evidence="10" id="KW-1185">Reference proteome</keyword>
<feature type="transmembrane region" description="Helical" evidence="6">
    <location>
        <begin position="296"/>
        <end position="318"/>
    </location>
</feature>
<feature type="transmembrane region" description="Helical" evidence="6">
    <location>
        <begin position="253"/>
        <end position="275"/>
    </location>
</feature>
<name>A0ABT5X9R7_9EURY</name>
<evidence type="ECO:0000256" key="6">
    <source>
        <dbReference type="SAM" id="Phobius"/>
    </source>
</evidence>
<accession>A0ABT5X9R7</accession>
<proteinExistence type="predicted"/>
<dbReference type="EMBL" id="JARFPK010000041">
    <property type="protein sequence ID" value="MDF0591459.1"/>
    <property type="molecule type" value="Genomic_DNA"/>
</dbReference>
<dbReference type="PANTHER" id="PTHR30489">
    <property type="entry name" value="LIPOPROTEIN-RELEASING SYSTEM TRANSMEMBRANE PROTEIN LOLE"/>
    <property type="match status" value="1"/>
</dbReference>
<keyword evidence="4 6" id="KW-1133">Transmembrane helix</keyword>
<evidence type="ECO:0000313" key="9">
    <source>
        <dbReference type="EMBL" id="MDF0591459.1"/>
    </source>
</evidence>
<dbReference type="InterPro" id="IPR051447">
    <property type="entry name" value="Lipoprotein-release_system"/>
</dbReference>
<comment type="caution">
    <text evidence="9">The sequence shown here is derived from an EMBL/GenBank/DDBJ whole genome shotgun (WGS) entry which is preliminary data.</text>
</comment>
<dbReference type="PANTHER" id="PTHR30489:SF0">
    <property type="entry name" value="LIPOPROTEIN-RELEASING SYSTEM TRANSMEMBRANE PROTEIN LOLE"/>
    <property type="match status" value="1"/>
</dbReference>
<reference evidence="9 10" key="1">
    <citation type="submission" date="2023-03" db="EMBL/GenBank/DDBJ databases">
        <title>WGS of Methanotrichaceae archaeon Mx.</title>
        <authorList>
            <person name="Sorokin D.Y."/>
            <person name="Merkel A.Y."/>
        </authorList>
    </citation>
    <scope>NUCLEOTIDE SEQUENCE [LARGE SCALE GENOMIC DNA]</scope>
    <source>
        <strain evidence="9 10">Mx</strain>
    </source>
</reference>
<dbReference type="RefSeq" id="WP_316967192.1">
    <property type="nucleotide sequence ID" value="NZ_JARFPK010000041.1"/>
</dbReference>